<feature type="transmembrane region" description="Helical" evidence="1">
    <location>
        <begin position="117"/>
        <end position="136"/>
    </location>
</feature>
<sequence length="407" mass="47956">MSQHSPLCCCRLFGYFGAQKVVSELFALSNIYYNEVTKRFELAQQTLIYWMFVLNLFAWISVVYSAGPDCQIDGYLHLLYAAPCVLYMCKRPWLLEELNAMVGVQRQLADWLCFRVVRVYCWSLLMTVQLGWTIYWQLQLYDYRRLLCVAFCVLCCYLQLLLHFNCFIWLYSSYLAINRMLAASLSKRQRVKLLHRVLAMQPALHKIQRHMTHYFSVYLLSLWVLMLRKLHLAARQQLELQQGVVIVHLQLQQLTYAANLLSLIIILMLAGRDFRNERTKFESSLWRALQQQQPQLSLPQQRRQCLDVVDLMLCTGNRPDQLRNKRTLLCQLPGCPVTATALGQLLCWLLLSLPLMLILFKEQCTISWDLNVSNWHRNLTSYKLPGWKPDDTSYPSLDTRNLSWWFN</sequence>
<dbReference type="KEGG" id="dhe:111603068"/>
<reference evidence="3" key="1">
    <citation type="submission" date="2025-08" db="UniProtKB">
        <authorList>
            <consortium name="RefSeq"/>
        </authorList>
    </citation>
    <scope>IDENTIFICATION</scope>
    <source>
        <strain evidence="3">15085-1641.00</strain>
        <tissue evidence="3">Whole body</tissue>
    </source>
</reference>
<dbReference type="OrthoDB" id="7866785at2759"/>
<dbReference type="CTD" id="5740507"/>
<feature type="transmembrane region" description="Helical" evidence="1">
    <location>
        <begin position="143"/>
        <end position="162"/>
    </location>
</feature>
<dbReference type="OMA" id="IYVVMNQ"/>
<proteinExistence type="predicted"/>
<dbReference type="RefSeq" id="XP_023176294.1">
    <property type="nucleotide sequence ID" value="XM_023320526.2"/>
</dbReference>
<dbReference type="AlphaFoldDB" id="A0A6J1MBV8"/>
<accession>A0A6J1MBV8</accession>
<keyword evidence="1" id="KW-0472">Membrane</keyword>
<keyword evidence="2" id="KW-1185">Reference proteome</keyword>
<feature type="transmembrane region" description="Helical" evidence="1">
    <location>
        <begin position="215"/>
        <end position="234"/>
    </location>
</feature>
<dbReference type="GeneID" id="111603068"/>
<organism evidence="2 3">
    <name type="scientific">Drosophila hydei</name>
    <name type="common">Fruit fly</name>
    <dbReference type="NCBI Taxonomy" id="7224"/>
    <lineage>
        <taxon>Eukaryota</taxon>
        <taxon>Metazoa</taxon>
        <taxon>Ecdysozoa</taxon>
        <taxon>Arthropoda</taxon>
        <taxon>Hexapoda</taxon>
        <taxon>Insecta</taxon>
        <taxon>Pterygota</taxon>
        <taxon>Neoptera</taxon>
        <taxon>Endopterygota</taxon>
        <taxon>Diptera</taxon>
        <taxon>Brachycera</taxon>
        <taxon>Muscomorpha</taxon>
        <taxon>Ephydroidea</taxon>
        <taxon>Drosophilidae</taxon>
        <taxon>Drosophila</taxon>
    </lineage>
</organism>
<keyword evidence="1" id="KW-0812">Transmembrane</keyword>
<gene>
    <name evidence="3" type="primary">LOC111603068</name>
</gene>
<feature type="transmembrane region" description="Helical" evidence="1">
    <location>
        <begin position="328"/>
        <end position="351"/>
    </location>
</feature>
<feature type="transmembrane region" description="Helical" evidence="1">
    <location>
        <begin position="254"/>
        <end position="271"/>
    </location>
</feature>
<evidence type="ECO:0000313" key="2">
    <source>
        <dbReference type="Proteomes" id="UP000504633"/>
    </source>
</evidence>
<evidence type="ECO:0000256" key="1">
    <source>
        <dbReference type="SAM" id="Phobius"/>
    </source>
</evidence>
<protein>
    <submittedName>
        <fullName evidence="3">Uncharacterized protein LOC111603068</fullName>
    </submittedName>
</protein>
<keyword evidence="1" id="KW-1133">Transmembrane helix</keyword>
<dbReference type="Proteomes" id="UP000504633">
    <property type="component" value="Unplaced"/>
</dbReference>
<feature type="transmembrane region" description="Helical" evidence="1">
    <location>
        <begin position="47"/>
        <end position="67"/>
    </location>
</feature>
<name>A0A6J1MBV8_DROHY</name>
<evidence type="ECO:0000313" key="3">
    <source>
        <dbReference type="RefSeq" id="XP_023176294.1"/>
    </source>
</evidence>